<dbReference type="InterPro" id="IPR032466">
    <property type="entry name" value="Metal_Hydrolase"/>
</dbReference>
<dbReference type="Gene3D" id="2.30.40.10">
    <property type="entry name" value="Urease, subunit C, domain 1"/>
    <property type="match status" value="1"/>
</dbReference>
<evidence type="ECO:0000313" key="3">
    <source>
        <dbReference type="Proteomes" id="UP000050465"/>
    </source>
</evidence>
<evidence type="ECO:0000313" key="2">
    <source>
        <dbReference type="EMBL" id="KPQ36313.1"/>
    </source>
</evidence>
<dbReference type="STRING" id="1666911.HLUCCA11_07195"/>
<dbReference type="NCBIfam" id="NF005751">
    <property type="entry name" value="PRK07575.1"/>
    <property type="match status" value="1"/>
</dbReference>
<dbReference type="PATRIC" id="fig|1666911.3.peg.5041"/>
<dbReference type="EC" id="3.5.2.3" evidence="2"/>
<organism evidence="2 3">
    <name type="scientific">Phormidesmis priestleyi Ana</name>
    <dbReference type="NCBI Taxonomy" id="1666911"/>
    <lineage>
        <taxon>Bacteria</taxon>
        <taxon>Bacillati</taxon>
        <taxon>Cyanobacteriota</taxon>
        <taxon>Cyanophyceae</taxon>
        <taxon>Leptolyngbyales</taxon>
        <taxon>Leptolyngbyaceae</taxon>
        <taxon>Phormidesmis</taxon>
    </lineage>
</organism>
<comment type="caution">
    <text evidence="2">The sequence shown here is derived from an EMBL/GenBank/DDBJ whole genome shotgun (WGS) entry which is preliminary data.</text>
</comment>
<dbReference type="SUPFAM" id="SSF51556">
    <property type="entry name" value="Metallo-dependent hydrolases"/>
    <property type="match status" value="1"/>
</dbReference>
<dbReference type="InterPro" id="IPR011059">
    <property type="entry name" value="Metal-dep_hydrolase_composite"/>
</dbReference>
<dbReference type="Gene3D" id="3.20.20.140">
    <property type="entry name" value="Metal-dependent hydrolases"/>
    <property type="match status" value="1"/>
</dbReference>
<dbReference type="CDD" id="cd01318">
    <property type="entry name" value="DHOase_IIb"/>
    <property type="match status" value="1"/>
</dbReference>
<feature type="domain" description="Amidohydrolase-related" evidence="1">
    <location>
        <begin position="54"/>
        <end position="439"/>
    </location>
</feature>
<dbReference type="InterPro" id="IPR006680">
    <property type="entry name" value="Amidohydro-rel"/>
</dbReference>
<sequence>MTQALLIVQNAQVLLPSGEIEPREVAISDGKITAVGTKLDLSPNTRTIDGQGLTLLPGVIDPQVHFCDPELAHNENLFTESCACVRGGVTSFLEMANTLPLTTTQASLADKLAIAASQSLVNYGFFMGATPENLPDLQEANPTCGIQIIMGSADGLLSVNTAKTIEPIFATGSRLIAVHAEDQSRIMARRKLFEGEADPATHTTRTKVQDNATTNETALNATKLALSLSKKYQRRLHILHMATGDEAELLRHDKPSWVTAEVTPQHLLLDMNAYEKNGAIAQMNPSLKYPRDREILWQALLDGVIDFIATDHVPHTLEEKAQGYPHNLSGSLSDSLSDSLSGIPGVETALPLMLTQAQAGRCTIAQVSHWMSTAVARAYNIPNKGLIEPGYDADLVLVDLTTYRPVRREELQTKCGWSPFEGWTLTGWPVITLVGGQVVYDHGTIDTQVRGQALRFDG</sequence>
<evidence type="ECO:0000259" key="1">
    <source>
        <dbReference type="Pfam" id="PF01979"/>
    </source>
</evidence>
<protein>
    <submittedName>
        <fullName evidence="2">Dihydroorotase</fullName>
        <ecNumber evidence="2">3.5.2.3</ecNumber>
    </submittedName>
</protein>
<dbReference type="Pfam" id="PF01979">
    <property type="entry name" value="Amidohydro_1"/>
    <property type="match status" value="1"/>
</dbReference>
<dbReference type="GO" id="GO:0004038">
    <property type="term" value="F:allantoinase activity"/>
    <property type="evidence" value="ECO:0007669"/>
    <property type="project" value="TreeGrafter"/>
</dbReference>
<dbReference type="AlphaFoldDB" id="A0A0P8A0A3"/>
<keyword evidence="2" id="KW-0378">Hydrolase</keyword>
<dbReference type="PANTHER" id="PTHR43668">
    <property type="entry name" value="ALLANTOINASE"/>
    <property type="match status" value="1"/>
</dbReference>
<reference evidence="2 3" key="1">
    <citation type="submission" date="2015-09" db="EMBL/GenBank/DDBJ databases">
        <title>Identification and resolution of microdiversity through metagenomic sequencing of parallel consortia.</title>
        <authorList>
            <person name="Nelson W.C."/>
            <person name="Romine M.F."/>
            <person name="Lindemann S.R."/>
        </authorList>
    </citation>
    <scope>NUCLEOTIDE SEQUENCE [LARGE SCALE GENOMIC DNA]</scope>
    <source>
        <strain evidence="2">Ana</strain>
    </source>
</reference>
<dbReference type="GO" id="GO:0004151">
    <property type="term" value="F:dihydroorotase activity"/>
    <property type="evidence" value="ECO:0007669"/>
    <property type="project" value="UniProtKB-EC"/>
</dbReference>
<dbReference type="PANTHER" id="PTHR43668:SF4">
    <property type="entry name" value="ALLANTOINASE"/>
    <property type="match status" value="1"/>
</dbReference>
<name>A0A0P8A0A3_9CYAN</name>
<dbReference type="SUPFAM" id="SSF51338">
    <property type="entry name" value="Composite domain of metallo-dependent hydrolases"/>
    <property type="match status" value="1"/>
</dbReference>
<dbReference type="GO" id="GO:0005737">
    <property type="term" value="C:cytoplasm"/>
    <property type="evidence" value="ECO:0007669"/>
    <property type="project" value="TreeGrafter"/>
</dbReference>
<gene>
    <name evidence="2" type="primary">pyrC-2</name>
    <name evidence="2" type="ORF">HLUCCA11_07195</name>
</gene>
<proteinExistence type="predicted"/>
<dbReference type="GO" id="GO:0006145">
    <property type="term" value="P:purine nucleobase catabolic process"/>
    <property type="evidence" value="ECO:0007669"/>
    <property type="project" value="TreeGrafter"/>
</dbReference>
<dbReference type="Proteomes" id="UP000050465">
    <property type="component" value="Unassembled WGS sequence"/>
</dbReference>
<dbReference type="InterPro" id="IPR050138">
    <property type="entry name" value="DHOase/Allantoinase_Hydrolase"/>
</dbReference>
<accession>A0A0P8A0A3</accession>
<dbReference type="EMBL" id="LJZR01000007">
    <property type="protein sequence ID" value="KPQ36313.1"/>
    <property type="molecule type" value="Genomic_DNA"/>
</dbReference>